<feature type="domain" description="NADAR" evidence="1">
    <location>
        <begin position="29"/>
        <end position="131"/>
    </location>
</feature>
<dbReference type="InterPro" id="IPR012816">
    <property type="entry name" value="NADAR"/>
</dbReference>
<gene>
    <name evidence="2" type="ORF">GUITHDRAFT_154803</name>
</gene>
<reference evidence="2 4" key="1">
    <citation type="journal article" date="2012" name="Nature">
        <title>Algal genomes reveal evolutionary mosaicism and the fate of nucleomorphs.</title>
        <authorList>
            <consortium name="DOE Joint Genome Institute"/>
            <person name="Curtis B.A."/>
            <person name="Tanifuji G."/>
            <person name="Burki F."/>
            <person name="Gruber A."/>
            <person name="Irimia M."/>
            <person name="Maruyama S."/>
            <person name="Arias M.C."/>
            <person name="Ball S.G."/>
            <person name="Gile G.H."/>
            <person name="Hirakawa Y."/>
            <person name="Hopkins J.F."/>
            <person name="Kuo A."/>
            <person name="Rensing S.A."/>
            <person name="Schmutz J."/>
            <person name="Symeonidi A."/>
            <person name="Elias M."/>
            <person name="Eveleigh R.J."/>
            <person name="Herman E.K."/>
            <person name="Klute M.J."/>
            <person name="Nakayama T."/>
            <person name="Obornik M."/>
            <person name="Reyes-Prieto A."/>
            <person name="Armbrust E.V."/>
            <person name="Aves S.J."/>
            <person name="Beiko R.G."/>
            <person name="Coutinho P."/>
            <person name="Dacks J.B."/>
            <person name="Durnford D.G."/>
            <person name="Fast N.M."/>
            <person name="Green B.R."/>
            <person name="Grisdale C.J."/>
            <person name="Hempel F."/>
            <person name="Henrissat B."/>
            <person name="Hoppner M.P."/>
            <person name="Ishida K."/>
            <person name="Kim E."/>
            <person name="Koreny L."/>
            <person name="Kroth P.G."/>
            <person name="Liu Y."/>
            <person name="Malik S.B."/>
            <person name="Maier U.G."/>
            <person name="McRose D."/>
            <person name="Mock T."/>
            <person name="Neilson J.A."/>
            <person name="Onodera N.T."/>
            <person name="Poole A.M."/>
            <person name="Pritham E.J."/>
            <person name="Richards T.A."/>
            <person name="Rocap G."/>
            <person name="Roy S.W."/>
            <person name="Sarai C."/>
            <person name="Schaack S."/>
            <person name="Shirato S."/>
            <person name="Slamovits C.H."/>
            <person name="Spencer D.F."/>
            <person name="Suzuki S."/>
            <person name="Worden A.Z."/>
            <person name="Zauner S."/>
            <person name="Barry K."/>
            <person name="Bell C."/>
            <person name="Bharti A.K."/>
            <person name="Crow J.A."/>
            <person name="Grimwood J."/>
            <person name="Kramer R."/>
            <person name="Lindquist E."/>
            <person name="Lucas S."/>
            <person name="Salamov A."/>
            <person name="McFadden G.I."/>
            <person name="Lane C.E."/>
            <person name="Keeling P.J."/>
            <person name="Gray M.W."/>
            <person name="Grigoriev I.V."/>
            <person name="Archibald J.M."/>
        </authorList>
    </citation>
    <scope>NUCLEOTIDE SEQUENCE</scope>
    <source>
        <strain evidence="2 4">CCMP2712</strain>
    </source>
</reference>
<dbReference type="EnsemblProtists" id="EKX38061">
    <property type="protein sequence ID" value="EKX38061"/>
    <property type="gene ID" value="GUITHDRAFT_154803"/>
</dbReference>
<dbReference type="InterPro" id="IPR037238">
    <property type="entry name" value="YbiA-like_sf"/>
</dbReference>
<dbReference type="OMA" id="MYEANIA"/>
<dbReference type="PaxDb" id="55529-EKX38061"/>
<dbReference type="Gene3D" id="1.10.357.40">
    <property type="entry name" value="YbiA-like"/>
    <property type="match status" value="1"/>
</dbReference>
<protein>
    <recommendedName>
        <fullName evidence="1">NADAR domain-containing protein</fullName>
    </recommendedName>
</protein>
<accession>L1IP44</accession>
<reference evidence="4" key="2">
    <citation type="submission" date="2012-11" db="EMBL/GenBank/DDBJ databases">
        <authorList>
            <person name="Kuo A."/>
            <person name="Curtis B.A."/>
            <person name="Tanifuji G."/>
            <person name="Burki F."/>
            <person name="Gruber A."/>
            <person name="Irimia M."/>
            <person name="Maruyama S."/>
            <person name="Arias M.C."/>
            <person name="Ball S.G."/>
            <person name="Gile G.H."/>
            <person name="Hirakawa Y."/>
            <person name="Hopkins J.F."/>
            <person name="Rensing S.A."/>
            <person name="Schmutz J."/>
            <person name="Symeonidi A."/>
            <person name="Elias M."/>
            <person name="Eveleigh R.J."/>
            <person name="Herman E.K."/>
            <person name="Klute M.J."/>
            <person name="Nakayama T."/>
            <person name="Obornik M."/>
            <person name="Reyes-Prieto A."/>
            <person name="Armbrust E.V."/>
            <person name="Aves S.J."/>
            <person name="Beiko R.G."/>
            <person name="Coutinho P."/>
            <person name="Dacks J.B."/>
            <person name="Durnford D.G."/>
            <person name="Fast N.M."/>
            <person name="Green B.R."/>
            <person name="Grisdale C."/>
            <person name="Hempe F."/>
            <person name="Henrissat B."/>
            <person name="Hoppner M.P."/>
            <person name="Ishida K.-I."/>
            <person name="Kim E."/>
            <person name="Koreny L."/>
            <person name="Kroth P.G."/>
            <person name="Liu Y."/>
            <person name="Malik S.-B."/>
            <person name="Maier U.G."/>
            <person name="McRose D."/>
            <person name="Mock T."/>
            <person name="Neilson J.A."/>
            <person name="Onodera N.T."/>
            <person name="Poole A.M."/>
            <person name="Pritham E.J."/>
            <person name="Richards T.A."/>
            <person name="Rocap G."/>
            <person name="Roy S.W."/>
            <person name="Sarai C."/>
            <person name="Schaack S."/>
            <person name="Shirato S."/>
            <person name="Slamovits C.H."/>
            <person name="Spencer D.F."/>
            <person name="Suzuki S."/>
            <person name="Worden A.Z."/>
            <person name="Zauner S."/>
            <person name="Barry K."/>
            <person name="Bell C."/>
            <person name="Bharti A.K."/>
            <person name="Crow J.A."/>
            <person name="Grimwood J."/>
            <person name="Kramer R."/>
            <person name="Lindquist E."/>
            <person name="Lucas S."/>
            <person name="Salamov A."/>
            <person name="McFadden G.I."/>
            <person name="Lane C.E."/>
            <person name="Keeling P.J."/>
            <person name="Gray M.W."/>
            <person name="Grigoriev I.V."/>
            <person name="Archibald J.M."/>
        </authorList>
    </citation>
    <scope>NUCLEOTIDE SEQUENCE</scope>
    <source>
        <strain evidence="4">CCMP2712</strain>
    </source>
</reference>
<dbReference type="EMBL" id="JH993052">
    <property type="protein sequence ID" value="EKX38061.1"/>
    <property type="molecule type" value="Genomic_DNA"/>
</dbReference>
<dbReference type="AlphaFoldDB" id="L1IP44"/>
<dbReference type="HOGENOM" id="CLU_1463924_0_0_1"/>
<dbReference type="CDD" id="cd15457">
    <property type="entry name" value="NADAR"/>
    <property type="match status" value="1"/>
</dbReference>
<dbReference type="OrthoDB" id="206452at2759"/>
<keyword evidence="4" id="KW-1185">Reference proteome</keyword>
<proteinExistence type="predicted"/>
<dbReference type="SUPFAM" id="SSF143990">
    <property type="entry name" value="YbiA-like"/>
    <property type="match status" value="1"/>
</dbReference>
<evidence type="ECO:0000313" key="2">
    <source>
        <dbReference type="EMBL" id="EKX38061.1"/>
    </source>
</evidence>
<evidence type="ECO:0000259" key="1">
    <source>
        <dbReference type="Pfam" id="PF08719"/>
    </source>
</evidence>
<dbReference type="RefSeq" id="XP_005825041.1">
    <property type="nucleotide sequence ID" value="XM_005824984.1"/>
</dbReference>
<dbReference type="KEGG" id="gtt:GUITHDRAFT_154803"/>
<evidence type="ECO:0000313" key="3">
    <source>
        <dbReference type="EnsemblProtists" id="EKX38061"/>
    </source>
</evidence>
<dbReference type="Pfam" id="PF08719">
    <property type="entry name" value="NADAR"/>
    <property type="match status" value="1"/>
</dbReference>
<sequence length="185" mass="21546">MGGPCYVMNEEGKLESGPSCTDNFQVVKFVYEGDEWHSVEQCFQAVKYEGPIREMIRSTLPEGSKSEYMYGIDVWRLGQKYGQERRPDWKEVKVEIMYKINHAKYLQNPELQEQLASTGEGLIWGEASTDNWQIWNSIIQMQLRKEIVEGKLEQGPLEGEPLKEALRGYLQVLYQYDLVDSMEYV</sequence>
<evidence type="ECO:0000313" key="4">
    <source>
        <dbReference type="Proteomes" id="UP000011087"/>
    </source>
</evidence>
<reference evidence="3" key="3">
    <citation type="submission" date="2015-06" db="UniProtKB">
        <authorList>
            <consortium name="EnsemblProtists"/>
        </authorList>
    </citation>
    <scope>IDENTIFICATION</scope>
</reference>
<organism evidence="2">
    <name type="scientific">Guillardia theta (strain CCMP2712)</name>
    <name type="common">Cryptophyte</name>
    <dbReference type="NCBI Taxonomy" id="905079"/>
    <lineage>
        <taxon>Eukaryota</taxon>
        <taxon>Cryptophyceae</taxon>
        <taxon>Pyrenomonadales</taxon>
        <taxon>Geminigeraceae</taxon>
        <taxon>Guillardia</taxon>
    </lineage>
</organism>
<name>L1IP44_GUITC</name>
<dbReference type="Proteomes" id="UP000011087">
    <property type="component" value="Unassembled WGS sequence"/>
</dbReference>
<dbReference type="GeneID" id="17294745"/>